<dbReference type="InterPro" id="IPR036770">
    <property type="entry name" value="Ankyrin_rpt-contain_sf"/>
</dbReference>
<dbReference type="EMBL" id="JAWIZZ010000064">
    <property type="protein sequence ID" value="KAK5773868.1"/>
    <property type="molecule type" value="Genomic_DNA"/>
</dbReference>
<dbReference type="GO" id="GO:0016787">
    <property type="term" value="F:hydrolase activity"/>
    <property type="evidence" value="ECO:0007669"/>
    <property type="project" value="UniProtKB-KW"/>
</dbReference>
<protein>
    <recommendedName>
        <fullName evidence="12">VLRF1 domain-containing protein</fullName>
    </recommendedName>
</protein>
<comment type="subcellular location">
    <subcellularLocation>
        <location evidence="1">Cytoplasm</location>
    </subcellularLocation>
</comment>
<sequence>MANLLPKKAELYVYELSEQLISSLNLIGFDEYLNEIDVAVSKLPDYDKLNKTKEEQLTKEELLQLRNKAVSNVLHCNVCKLKFDNQIDQRKHYRSDLHHINIKRNIKGLPPMSSPASGTTTEKDDFANFLLEKTISNSSEEENENESIDNNDSENEIASESGEDSDSDTEEISTYLEEHLSSSQNESTLNSFLNTKSPHIYFKSSYLPSEKNKVIGVYKVLFNIKELSNPILALKSWNEILDKSSKMSALFMVGGGHFAGAIISHQRRNIKGNLKKQKETFQEQSVIMLEHKTFHRYTTRRKQGGSQSVMDNAKGKANSAGSTLRRYNENALKQDIQNLLLDWKPYLDKCDNIFIRARSVFDKAIFFESNNSSHNAGKKNNTHFINKYDPRLKTFPFTTGRPTIHELKRAWCELTYLKSIEKPKPMIASKQKTQSIVKDKSTELPQDTKIASLTEEEKYSEELIRLVKKARAPLLSSFLKKNKLDINFRLKPESKYGSTPTLLHYASQHGIKQMVIILLSNMKADPTIQNNVGKTAADLNKSLLIKQAFQIARYNLGEDFVDWSKSHIDEPLSREQVEEKNKQFEELKRKETEEIIKRESEAAKANQKIKTNKPKSSKGNTLGSSSNGISLEYNLNSLTEEQKRRLMREQRARAAEARMARNQ</sequence>
<dbReference type="AlphaFoldDB" id="A0AAN7WKA9"/>
<feature type="region of interest" description="Disordered" evidence="11">
    <location>
        <begin position="300"/>
        <end position="321"/>
    </location>
</feature>
<comment type="domain">
    <text evidence="10">The VLRF1 domain mediates binding to the 60S ribosomal subunit.</text>
</comment>
<keyword evidence="6 10" id="KW-0255">Endonuclease</keyword>
<evidence type="ECO:0000256" key="6">
    <source>
        <dbReference type="ARBA" id="ARBA00022759"/>
    </source>
</evidence>
<keyword evidence="3 10" id="KW-0963">Cytoplasm</keyword>
<feature type="active site" evidence="10">
    <location>
        <position position="307"/>
    </location>
</feature>
<dbReference type="InterPro" id="IPR013087">
    <property type="entry name" value="Znf_C2H2_type"/>
</dbReference>
<proteinExistence type="inferred from homology"/>
<keyword evidence="5" id="KW-0677">Repeat</keyword>
<dbReference type="PROSITE" id="PS00028">
    <property type="entry name" value="ZINC_FINGER_C2H2_1"/>
    <property type="match status" value="1"/>
</dbReference>
<dbReference type="GO" id="GO:0005737">
    <property type="term" value="C:cytoplasm"/>
    <property type="evidence" value="ECO:0007669"/>
    <property type="project" value="UniProtKB-SubCell"/>
</dbReference>
<evidence type="ECO:0000256" key="8">
    <source>
        <dbReference type="ARBA" id="ARBA00023043"/>
    </source>
</evidence>
<evidence type="ECO:0000256" key="9">
    <source>
        <dbReference type="ARBA" id="ARBA00023054"/>
    </source>
</evidence>
<comment type="similarity">
    <text evidence="2 10">Belongs to the ANKZF1/VMS1 family.</text>
</comment>
<keyword evidence="8" id="KW-0040">ANK repeat</keyword>
<evidence type="ECO:0000256" key="3">
    <source>
        <dbReference type="ARBA" id="ARBA00022490"/>
    </source>
</evidence>
<evidence type="ECO:0000313" key="13">
    <source>
        <dbReference type="EMBL" id="KAK5773868.1"/>
    </source>
</evidence>
<dbReference type="GO" id="GO:0036503">
    <property type="term" value="P:ERAD pathway"/>
    <property type="evidence" value="ECO:0007669"/>
    <property type="project" value="TreeGrafter"/>
</dbReference>
<evidence type="ECO:0000256" key="7">
    <source>
        <dbReference type="ARBA" id="ARBA00022801"/>
    </source>
</evidence>
<keyword evidence="9" id="KW-0175">Coiled coil</keyword>
<evidence type="ECO:0000256" key="1">
    <source>
        <dbReference type="ARBA" id="ARBA00004496"/>
    </source>
</evidence>
<evidence type="ECO:0000256" key="5">
    <source>
        <dbReference type="ARBA" id="ARBA00022737"/>
    </source>
</evidence>
<dbReference type="InterPro" id="IPR047139">
    <property type="entry name" value="ANKZ1/VMS1"/>
</dbReference>
<keyword evidence="7 10" id="KW-0378">Hydrolase</keyword>
<feature type="compositionally biased region" description="Acidic residues" evidence="11">
    <location>
        <begin position="139"/>
        <end position="171"/>
    </location>
</feature>
<dbReference type="Pfam" id="PF18826">
    <property type="entry name" value="bVLRF1"/>
    <property type="match status" value="1"/>
</dbReference>
<dbReference type="Proteomes" id="UP001306508">
    <property type="component" value="Unassembled WGS sequence"/>
</dbReference>
<accession>A0AAN7WKA9</accession>
<feature type="compositionally biased region" description="Basic and acidic residues" evidence="11">
    <location>
        <begin position="640"/>
        <end position="663"/>
    </location>
</feature>
<keyword evidence="4 10" id="KW-0540">Nuclease</keyword>
<evidence type="ECO:0000313" key="14">
    <source>
        <dbReference type="Proteomes" id="UP001306508"/>
    </source>
</evidence>
<name>A0AAN7WKA9_9SACH</name>
<dbReference type="InterPro" id="IPR041175">
    <property type="entry name" value="VLRF1/Vms1"/>
</dbReference>
<evidence type="ECO:0000256" key="10">
    <source>
        <dbReference type="PROSITE-ProRule" id="PRU01389"/>
    </source>
</evidence>
<dbReference type="PANTHER" id="PTHR16036:SF2">
    <property type="entry name" value="TRNA ENDONUCLEASE ANKZF1"/>
    <property type="match status" value="1"/>
</dbReference>
<feature type="region of interest" description="Disordered" evidence="11">
    <location>
        <begin position="600"/>
        <end position="663"/>
    </location>
</feature>
<gene>
    <name evidence="13" type="ORF">RI543_004926</name>
</gene>
<dbReference type="PROSITE" id="PS52044">
    <property type="entry name" value="VLRF1"/>
    <property type="match status" value="1"/>
</dbReference>
<dbReference type="GO" id="GO:0004519">
    <property type="term" value="F:endonuclease activity"/>
    <property type="evidence" value="ECO:0007669"/>
    <property type="project" value="UniProtKB-KW"/>
</dbReference>
<organism evidence="13 14">
    <name type="scientific">Arxiozyma heterogenica</name>
    <dbReference type="NCBI Taxonomy" id="278026"/>
    <lineage>
        <taxon>Eukaryota</taxon>
        <taxon>Fungi</taxon>
        <taxon>Dikarya</taxon>
        <taxon>Ascomycota</taxon>
        <taxon>Saccharomycotina</taxon>
        <taxon>Saccharomycetes</taxon>
        <taxon>Saccharomycetales</taxon>
        <taxon>Saccharomycetaceae</taxon>
        <taxon>Arxiozyma</taxon>
    </lineage>
</organism>
<keyword evidence="14" id="KW-1185">Reference proteome</keyword>
<evidence type="ECO:0000256" key="2">
    <source>
        <dbReference type="ARBA" id="ARBA00009262"/>
    </source>
</evidence>
<evidence type="ECO:0000259" key="12">
    <source>
        <dbReference type="PROSITE" id="PS52044"/>
    </source>
</evidence>
<feature type="region of interest" description="Disordered" evidence="11">
    <location>
        <begin position="134"/>
        <end position="172"/>
    </location>
</feature>
<evidence type="ECO:0000256" key="4">
    <source>
        <dbReference type="ARBA" id="ARBA00022722"/>
    </source>
</evidence>
<reference evidence="14" key="1">
    <citation type="submission" date="2023-07" db="EMBL/GenBank/DDBJ databases">
        <title>A draft genome of Kazachstania heterogenica Y-27499.</title>
        <authorList>
            <person name="Donic C."/>
            <person name="Kralova J.S."/>
            <person name="Fidel L."/>
            <person name="Ben-Dor S."/>
            <person name="Jung S."/>
        </authorList>
    </citation>
    <scope>NUCLEOTIDE SEQUENCE [LARGE SCALE GENOMIC DNA]</scope>
    <source>
        <strain evidence="14">Y27499</strain>
    </source>
</reference>
<dbReference type="SUPFAM" id="SSF48403">
    <property type="entry name" value="Ankyrin repeat"/>
    <property type="match status" value="1"/>
</dbReference>
<dbReference type="Gene3D" id="1.25.40.20">
    <property type="entry name" value="Ankyrin repeat-containing domain"/>
    <property type="match status" value="1"/>
</dbReference>
<feature type="domain" description="VLRF1" evidence="12">
    <location>
        <begin position="244"/>
        <end position="417"/>
    </location>
</feature>
<dbReference type="PANTHER" id="PTHR16036">
    <property type="entry name" value="ANKYRIN REPEAT AND ZINC FINGER DOMAIN-CONTAINING PROTEIN 1"/>
    <property type="match status" value="1"/>
</dbReference>
<evidence type="ECO:0000256" key="11">
    <source>
        <dbReference type="SAM" id="MobiDB-lite"/>
    </source>
</evidence>
<comment type="caution">
    <text evidence="13">The sequence shown here is derived from an EMBL/GenBank/DDBJ whole genome shotgun (WGS) entry which is preliminary data.</text>
</comment>
<feature type="compositionally biased region" description="Polar residues" evidence="11">
    <location>
        <begin position="617"/>
        <end position="639"/>
    </location>
</feature>